<protein>
    <submittedName>
        <fullName evidence="2">Uncharacterized protein</fullName>
    </submittedName>
</protein>
<keyword evidence="1" id="KW-0472">Membrane</keyword>
<reference evidence="2 3" key="1">
    <citation type="journal article" date="2019" name="Sci. Rep.">
        <title>Orb-weaving spider Araneus ventricosus genome elucidates the spidroin gene catalogue.</title>
        <authorList>
            <person name="Kono N."/>
            <person name="Nakamura H."/>
            <person name="Ohtoshi R."/>
            <person name="Moran D.A.P."/>
            <person name="Shinohara A."/>
            <person name="Yoshida Y."/>
            <person name="Fujiwara M."/>
            <person name="Mori M."/>
            <person name="Tomita M."/>
            <person name="Arakawa K."/>
        </authorList>
    </citation>
    <scope>NUCLEOTIDE SEQUENCE [LARGE SCALE GENOMIC DNA]</scope>
</reference>
<keyword evidence="3" id="KW-1185">Reference proteome</keyword>
<feature type="non-terminal residue" evidence="2">
    <location>
        <position position="117"/>
    </location>
</feature>
<evidence type="ECO:0000256" key="1">
    <source>
        <dbReference type="SAM" id="Phobius"/>
    </source>
</evidence>
<keyword evidence="1" id="KW-1133">Transmembrane helix</keyword>
<name>A0A4Y2PJM1_ARAVE</name>
<organism evidence="2 3">
    <name type="scientific">Araneus ventricosus</name>
    <name type="common">Orbweaver spider</name>
    <name type="synonym">Epeira ventricosa</name>
    <dbReference type="NCBI Taxonomy" id="182803"/>
    <lineage>
        <taxon>Eukaryota</taxon>
        <taxon>Metazoa</taxon>
        <taxon>Ecdysozoa</taxon>
        <taxon>Arthropoda</taxon>
        <taxon>Chelicerata</taxon>
        <taxon>Arachnida</taxon>
        <taxon>Araneae</taxon>
        <taxon>Araneomorphae</taxon>
        <taxon>Entelegynae</taxon>
        <taxon>Araneoidea</taxon>
        <taxon>Araneidae</taxon>
        <taxon>Araneus</taxon>
    </lineage>
</organism>
<proteinExistence type="predicted"/>
<accession>A0A4Y2PJM1</accession>
<evidence type="ECO:0000313" key="2">
    <source>
        <dbReference type="EMBL" id="GBN50266.1"/>
    </source>
</evidence>
<feature type="transmembrane region" description="Helical" evidence="1">
    <location>
        <begin position="6"/>
        <end position="26"/>
    </location>
</feature>
<sequence length="117" mass="13439">MEDLTFLFCLPLVDAIISLLALYLLVSPNGGFDFSILLSHHCQWLPLSTFWITTDVEIKHKFLGQEDFVSADVNVVWQRPNAASESIYGPTVYHHQIEETTCRRQPVRAFRAQLFTI</sequence>
<evidence type="ECO:0000313" key="3">
    <source>
        <dbReference type="Proteomes" id="UP000499080"/>
    </source>
</evidence>
<dbReference type="EMBL" id="BGPR01132966">
    <property type="protein sequence ID" value="GBN50266.1"/>
    <property type="molecule type" value="Genomic_DNA"/>
</dbReference>
<dbReference type="AlphaFoldDB" id="A0A4Y2PJM1"/>
<dbReference type="Proteomes" id="UP000499080">
    <property type="component" value="Unassembled WGS sequence"/>
</dbReference>
<comment type="caution">
    <text evidence="2">The sequence shown here is derived from an EMBL/GenBank/DDBJ whole genome shotgun (WGS) entry which is preliminary data.</text>
</comment>
<keyword evidence="1" id="KW-0812">Transmembrane</keyword>
<gene>
    <name evidence="2" type="ORF">AVEN_58013_1</name>
</gene>